<sequence length="80" mass="9669">MNIIFHLYRIHQVQLDALVDMNLDIHIDHYDTENLVDNQLYMDDSILLEQHELHVGQRMISPLANIHFHNFHHRFHTLAF</sequence>
<gene>
    <name evidence="1" type="ORF">SMTD_LOCUS12154</name>
</gene>
<dbReference type="AlphaFoldDB" id="A0A3P8ETE5"/>
<name>A0A3P8ETE5_9TREM</name>
<keyword evidence="2" id="KW-1185">Reference proteome</keyword>
<organism evidence="1 2">
    <name type="scientific">Schistosoma mattheei</name>
    <dbReference type="NCBI Taxonomy" id="31246"/>
    <lineage>
        <taxon>Eukaryota</taxon>
        <taxon>Metazoa</taxon>
        <taxon>Spiralia</taxon>
        <taxon>Lophotrochozoa</taxon>
        <taxon>Platyhelminthes</taxon>
        <taxon>Trematoda</taxon>
        <taxon>Digenea</taxon>
        <taxon>Strigeidida</taxon>
        <taxon>Schistosomatoidea</taxon>
        <taxon>Schistosomatidae</taxon>
        <taxon>Schistosoma</taxon>
    </lineage>
</organism>
<dbReference type="Proteomes" id="UP000269396">
    <property type="component" value="Unassembled WGS sequence"/>
</dbReference>
<evidence type="ECO:0000313" key="1">
    <source>
        <dbReference type="EMBL" id="VDP60181.1"/>
    </source>
</evidence>
<evidence type="ECO:0000313" key="2">
    <source>
        <dbReference type="Proteomes" id="UP000269396"/>
    </source>
</evidence>
<dbReference type="EMBL" id="UZAL01032159">
    <property type="protein sequence ID" value="VDP60181.1"/>
    <property type="molecule type" value="Genomic_DNA"/>
</dbReference>
<reference evidence="1 2" key="1">
    <citation type="submission" date="2018-11" db="EMBL/GenBank/DDBJ databases">
        <authorList>
            <consortium name="Pathogen Informatics"/>
        </authorList>
    </citation>
    <scope>NUCLEOTIDE SEQUENCE [LARGE SCALE GENOMIC DNA]</scope>
    <source>
        <strain>Denwood</strain>
        <strain evidence="2">Zambia</strain>
    </source>
</reference>
<accession>A0A3P8ETE5</accession>
<proteinExistence type="predicted"/>
<protein>
    <submittedName>
        <fullName evidence="1">Uncharacterized protein</fullName>
    </submittedName>
</protein>